<evidence type="ECO:0000256" key="1">
    <source>
        <dbReference type="SAM" id="MobiDB-lite"/>
    </source>
</evidence>
<organism evidence="2 3">
    <name type="scientific">Streptomyces nigrescens</name>
    <dbReference type="NCBI Taxonomy" id="1920"/>
    <lineage>
        <taxon>Bacteria</taxon>
        <taxon>Bacillati</taxon>
        <taxon>Actinomycetota</taxon>
        <taxon>Actinomycetes</taxon>
        <taxon>Kitasatosporales</taxon>
        <taxon>Streptomycetaceae</taxon>
        <taxon>Streptomyces</taxon>
    </lineage>
</organism>
<name>A0ABM7ZQ07_STRNI</name>
<evidence type="ECO:0008006" key="4">
    <source>
        <dbReference type="Google" id="ProtNLM"/>
    </source>
</evidence>
<accession>A0ABM7ZQ07</accession>
<keyword evidence="3" id="KW-1185">Reference proteome</keyword>
<gene>
    <name evidence="2" type="ORF">HEK616_19300</name>
</gene>
<protein>
    <recommendedName>
        <fullName evidence="4">Acetyltransferase</fullName>
    </recommendedName>
</protein>
<dbReference type="RefSeq" id="WP_261952451.1">
    <property type="nucleotide sequence ID" value="NZ_AP026073.1"/>
</dbReference>
<feature type="region of interest" description="Disordered" evidence="1">
    <location>
        <begin position="48"/>
        <end position="68"/>
    </location>
</feature>
<sequence length="68" mass="7245">MPDTPLIARVRPANVASQRVAVRAGLRRARHLDAEGYDGFDWIYVARPADGTPSPQAGPTPAPRPAIG</sequence>
<dbReference type="EMBL" id="AP026073">
    <property type="protein sequence ID" value="BDM68443.1"/>
    <property type="molecule type" value="Genomic_DNA"/>
</dbReference>
<evidence type="ECO:0000313" key="2">
    <source>
        <dbReference type="EMBL" id="BDM68443.1"/>
    </source>
</evidence>
<evidence type="ECO:0000313" key="3">
    <source>
        <dbReference type="Proteomes" id="UP001059597"/>
    </source>
</evidence>
<feature type="compositionally biased region" description="Pro residues" evidence="1">
    <location>
        <begin position="56"/>
        <end position="68"/>
    </location>
</feature>
<dbReference type="Proteomes" id="UP001059597">
    <property type="component" value="Chromosome"/>
</dbReference>
<reference evidence="2" key="1">
    <citation type="submission" date="2022-06" db="EMBL/GenBank/DDBJ databases">
        <title>Complete genome sequence of Streptomyces nigrescens HEK616.</title>
        <authorList>
            <person name="Asamizu S."/>
            <person name="Onaka H."/>
        </authorList>
    </citation>
    <scope>NUCLEOTIDE SEQUENCE</scope>
    <source>
        <strain evidence="2">HEK616</strain>
    </source>
</reference>
<proteinExistence type="predicted"/>